<feature type="domain" description="DNA mismatch repair protein Mlh1 C-terminal" evidence="2">
    <location>
        <begin position="96"/>
        <end position="334"/>
    </location>
</feature>
<dbReference type="InterPro" id="IPR032189">
    <property type="entry name" value="Mlh1_C"/>
</dbReference>
<comment type="caution">
    <text evidence="3">The sequence shown here is derived from an EMBL/GenBank/DDBJ whole genome shotgun (WGS) entry which is preliminary data.</text>
</comment>
<organism evidence="3 4">
    <name type="scientific">Wickerhamomyces pijperi</name>
    <name type="common">Yeast</name>
    <name type="synonym">Pichia pijperi</name>
    <dbReference type="NCBI Taxonomy" id="599730"/>
    <lineage>
        <taxon>Eukaryota</taxon>
        <taxon>Fungi</taxon>
        <taxon>Dikarya</taxon>
        <taxon>Ascomycota</taxon>
        <taxon>Saccharomycotina</taxon>
        <taxon>Saccharomycetes</taxon>
        <taxon>Phaffomycetales</taxon>
        <taxon>Wickerhamomycetaceae</taxon>
        <taxon>Wickerhamomyces</taxon>
    </lineage>
</organism>
<dbReference type="Proteomes" id="UP000774326">
    <property type="component" value="Unassembled WGS sequence"/>
</dbReference>
<name>A0A9P8TLN7_WICPI</name>
<evidence type="ECO:0000313" key="3">
    <source>
        <dbReference type="EMBL" id="KAH3682881.1"/>
    </source>
</evidence>
<dbReference type="OrthoDB" id="10263226at2759"/>
<reference evidence="3" key="2">
    <citation type="submission" date="2021-01" db="EMBL/GenBank/DDBJ databases">
        <authorList>
            <person name="Schikora-Tamarit M.A."/>
        </authorList>
    </citation>
    <scope>NUCLEOTIDE SEQUENCE</scope>
    <source>
        <strain evidence="3">CBS2887</strain>
    </source>
</reference>
<dbReference type="AlphaFoldDB" id="A0A9P8TLN7"/>
<protein>
    <recommendedName>
        <fullName evidence="2">DNA mismatch repair protein Mlh1 C-terminal domain-containing protein</fullName>
    </recommendedName>
</protein>
<dbReference type="Pfam" id="PF16413">
    <property type="entry name" value="Mlh1_C"/>
    <property type="match status" value="1"/>
</dbReference>
<dbReference type="EMBL" id="JAEUBG010003365">
    <property type="protein sequence ID" value="KAH3682881.1"/>
    <property type="molecule type" value="Genomic_DNA"/>
</dbReference>
<sequence length="334" mass="38632">AKKPRYEYNLVRVDASQSKITTFMAKSQPETPIGSQIPRSSNANQEQEEEDDDDDEEEEQDTNEDEIHEERHADLPNHNQTQLQYMTNTKELTTINLKSILDLRGKLQTYHSKPLTELFANLTYIGIIDSTRRLCSVQYDVKLLIIDYGSVTNELFYQLGLLNFGNFGTIELQGTDEELSIESLLSVLYKDPNFKPSKSIKEVEQCILEMSEMYREYFQIQFTESGIIKTIPILLKNYMPPLEKLPMFLYRLSTQVSYDDEQCCLDGILRQLALFHIPLSLNEDDDSKVNELNGKLENVLIPQIKRVLVAPNWLKKDVVEVADLPGLYRVFERC</sequence>
<reference evidence="3" key="1">
    <citation type="journal article" date="2021" name="Open Biol.">
        <title>Shared evolutionary footprints suggest mitochondrial oxidative damage underlies multiple complex I losses in fungi.</title>
        <authorList>
            <person name="Schikora-Tamarit M.A."/>
            <person name="Marcet-Houben M."/>
            <person name="Nosek J."/>
            <person name="Gabaldon T."/>
        </authorList>
    </citation>
    <scope>NUCLEOTIDE SEQUENCE</scope>
    <source>
        <strain evidence="3">CBS2887</strain>
    </source>
</reference>
<feature type="compositionally biased region" description="Polar residues" evidence="1">
    <location>
        <begin position="21"/>
        <end position="44"/>
    </location>
</feature>
<accession>A0A9P8TLN7</accession>
<keyword evidence="4" id="KW-1185">Reference proteome</keyword>
<gene>
    <name evidence="3" type="ORF">WICPIJ_006137</name>
</gene>
<feature type="non-terminal residue" evidence="3">
    <location>
        <position position="1"/>
    </location>
</feature>
<evidence type="ECO:0000256" key="1">
    <source>
        <dbReference type="SAM" id="MobiDB-lite"/>
    </source>
</evidence>
<proteinExistence type="predicted"/>
<feature type="compositionally biased region" description="Acidic residues" evidence="1">
    <location>
        <begin position="46"/>
        <end position="67"/>
    </location>
</feature>
<feature type="region of interest" description="Disordered" evidence="1">
    <location>
        <begin position="21"/>
        <end position="79"/>
    </location>
</feature>
<evidence type="ECO:0000259" key="2">
    <source>
        <dbReference type="Pfam" id="PF16413"/>
    </source>
</evidence>
<evidence type="ECO:0000313" key="4">
    <source>
        <dbReference type="Proteomes" id="UP000774326"/>
    </source>
</evidence>